<proteinExistence type="predicted"/>
<keyword evidence="1" id="KW-0472">Membrane</keyword>
<dbReference type="EMBL" id="JACHNU010000002">
    <property type="protein sequence ID" value="MBB4662610.1"/>
    <property type="molecule type" value="Genomic_DNA"/>
</dbReference>
<gene>
    <name evidence="2" type="ORF">BDZ31_002196</name>
</gene>
<keyword evidence="3" id="KW-1185">Reference proteome</keyword>
<keyword evidence="1" id="KW-1133">Transmembrane helix</keyword>
<name>A0A840IF92_9ACTN</name>
<accession>A0A840IF92</accession>
<dbReference type="Proteomes" id="UP000585272">
    <property type="component" value="Unassembled WGS sequence"/>
</dbReference>
<evidence type="ECO:0000313" key="3">
    <source>
        <dbReference type="Proteomes" id="UP000585272"/>
    </source>
</evidence>
<evidence type="ECO:0000256" key="1">
    <source>
        <dbReference type="SAM" id="Phobius"/>
    </source>
</evidence>
<reference evidence="2 3" key="1">
    <citation type="submission" date="2020-08" db="EMBL/GenBank/DDBJ databases">
        <title>Genomic Encyclopedia of Archaeal and Bacterial Type Strains, Phase II (KMG-II): from individual species to whole genera.</title>
        <authorList>
            <person name="Goeker M."/>
        </authorList>
    </citation>
    <scope>NUCLEOTIDE SEQUENCE [LARGE SCALE GENOMIC DNA]</scope>
    <source>
        <strain evidence="2 3">DSM 23288</strain>
    </source>
</reference>
<protein>
    <submittedName>
        <fullName evidence="2">Type II secretory pathway pseudopilin PulG</fullName>
    </submittedName>
</protein>
<keyword evidence="1" id="KW-0812">Transmembrane</keyword>
<evidence type="ECO:0000313" key="2">
    <source>
        <dbReference type="EMBL" id="MBB4662610.1"/>
    </source>
</evidence>
<sequence>MDTILLVVLIVIGLLIVLAVLGSIAATRRNRAGAARFSESLTAVDRHLAEAIATDHGWRRETLDAAAHAAFAQHRPGAAPDRLELLQIVDEPGTDSDLAIYRATASGGATRITLGRRDGAWYAKAFDDER</sequence>
<feature type="transmembrane region" description="Helical" evidence="1">
    <location>
        <begin position="6"/>
        <end position="26"/>
    </location>
</feature>
<comment type="caution">
    <text evidence="2">The sequence shown here is derived from an EMBL/GenBank/DDBJ whole genome shotgun (WGS) entry which is preliminary data.</text>
</comment>
<dbReference type="RefSeq" id="WP_183341918.1">
    <property type="nucleotide sequence ID" value="NZ_JACHNU010000002.1"/>
</dbReference>
<dbReference type="AlphaFoldDB" id="A0A840IF92"/>
<organism evidence="2 3">
    <name type="scientific">Conexibacter arvalis</name>
    <dbReference type="NCBI Taxonomy" id="912552"/>
    <lineage>
        <taxon>Bacteria</taxon>
        <taxon>Bacillati</taxon>
        <taxon>Actinomycetota</taxon>
        <taxon>Thermoleophilia</taxon>
        <taxon>Solirubrobacterales</taxon>
        <taxon>Conexibacteraceae</taxon>
        <taxon>Conexibacter</taxon>
    </lineage>
</organism>